<keyword evidence="3" id="KW-1185">Reference proteome</keyword>
<feature type="region of interest" description="Disordered" evidence="1">
    <location>
        <begin position="1"/>
        <end position="130"/>
    </location>
</feature>
<dbReference type="InterPro" id="IPR051706">
    <property type="entry name" value="Glycosyltransferase_domain"/>
</dbReference>
<dbReference type="Gene3D" id="3.90.550.20">
    <property type="match status" value="1"/>
</dbReference>
<feature type="compositionally biased region" description="Basic and acidic residues" evidence="1">
    <location>
        <begin position="35"/>
        <end position="47"/>
    </location>
</feature>
<feature type="compositionally biased region" description="Low complexity" evidence="1">
    <location>
        <begin position="540"/>
        <end position="549"/>
    </location>
</feature>
<protein>
    <recommendedName>
        <fullName evidence="4">Alpha 1,4-glycosyltransferase domain-containing protein</fullName>
    </recommendedName>
</protein>
<dbReference type="SUPFAM" id="SSF53448">
    <property type="entry name" value="Nucleotide-diphospho-sugar transferases"/>
    <property type="match status" value="1"/>
</dbReference>
<reference evidence="2" key="1">
    <citation type="submission" date="2023-10" db="EMBL/GenBank/DDBJ databases">
        <authorList>
            <person name="Chen Y."/>
            <person name="Shah S."/>
            <person name="Dougan E. K."/>
            <person name="Thang M."/>
            <person name="Chan C."/>
        </authorList>
    </citation>
    <scope>NUCLEOTIDE SEQUENCE [LARGE SCALE GENOMIC DNA]</scope>
</reference>
<dbReference type="Pfam" id="PF05704">
    <property type="entry name" value="Caps_synth"/>
    <property type="match status" value="1"/>
</dbReference>
<dbReference type="InterPro" id="IPR008441">
    <property type="entry name" value="AfumC-like_glycosyl_Trfase"/>
</dbReference>
<proteinExistence type="predicted"/>
<dbReference type="PANTHER" id="PTHR32385">
    <property type="entry name" value="MANNOSYL PHOSPHORYLINOSITOL CERAMIDE SYNTHASE"/>
    <property type="match status" value="1"/>
</dbReference>
<feature type="compositionally biased region" description="Basic and acidic residues" evidence="1">
    <location>
        <begin position="530"/>
        <end position="539"/>
    </location>
</feature>
<evidence type="ECO:0000313" key="3">
    <source>
        <dbReference type="Proteomes" id="UP001189429"/>
    </source>
</evidence>
<dbReference type="InterPro" id="IPR029044">
    <property type="entry name" value="Nucleotide-diphossugar_trans"/>
</dbReference>
<evidence type="ECO:0000256" key="1">
    <source>
        <dbReference type="SAM" id="MobiDB-lite"/>
    </source>
</evidence>
<comment type="caution">
    <text evidence="2">The sequence shown here is derived from an EMBL/GenBank/DDBJ whole genome shotgun (WGS) entry which is preliminary data.</text>
</comment>
<feature type="compositionally biased region" description="Low complexity" evidence="1">
    <location>
        <begin position="498"/>
        <end position="507"/>
    </location>
</feature>
<organism evidence="2 3">
    <name type="scientific">Prorocentrum cordatum</name>
    <dbReference type="NCBI Taxonomy" id="2364126"/>
    <lineage>
        <taxon>Eukaryota</taxon>
        <taxon>Sar</taxon>
        <taxon>Alveolata</taxon>
        <taxon>Dinophyceae</taxon>
        <taxon>Prorocentrales</taxon>
        <taxon>Prorocentraceae</taxon>
        <taxon>Prorocentrum</taxon>
    </lineage>
</organism>
<dbReference type="EMBL" id="CAUYUJ010013069">
    <property type="protein sequence ID" value="CAK0835404.1"/>
    <property type="molecule type" value="Genomic_DNA"/>
</dbReference>
<evidence type="ECO:0000313" key="2">
    <source>
        <dbReference type="EMBL" id="CAK0835404.1"/>
    </source>
</evidence>
<feature type="region of interest" description="Disordered" evidence="1">
    <location>
        <begin position="448"/>
        <end position="549"/>
    </location>
</feature>
<feature type="compositionally biased region" description="Low complexity" evidence="1">
    <location>
        <begin position="103"/>
        <end position="121"/>
    </location>
</feature>
<name>A0ABN9ST23_9DINO</name>
<feature type="compositionally biased region" description="Low complexity" evidence="1">
    <location>
        <begin position="48"/>
        <end position="80"/>
    </location>
</feature>
<dbReference type="PANTHER" id="PTHR32385:SF15">
    <property type="entry name" value="INOSITOL PHOSPHOCERAMIDE MANNOSYLTRANSFERASE 1"/>
    <property type="match status" value="1"/>
</dbReference>
<feature type="compositionally biased region" description="Low complexity" evidence="1">
    <location>
        <begin position="515"/>
        <end position="529"/>
    </location>
</feature>
<sequence>RALGMAEPAASSEGPSFVWEGDEDWRHGPTGHPEGAARLRARWDTARRQAASAAQRPRPPKAGGAPGQQLAAAAAATRPPEGLGGPWEGDEDWRHGPTGHPDGAAGLSAARERAAGAAQVASPPGADGAGTQESLVERFRRAHNQHGTPARSLSGSVGPRTVWAYWHQGAASMPELFRLCVETWTRHSPRWRVQILDRSTVFEYLSEVDLPGRFLEIDSPQLAADCVRLALLARYGGVWLDASVILTRDLDELIWSGIDAGQYGSAAFFHRRYGTARFGSRDFVESWCLATRPRDAFFLKWRDLLRELLHNRTDVVGILGHPLYRDLDLGGLERLAAEFPEFHCDLREYLALHAMFRRLLLTDGVSQDHWQRRWLLIDAADGALAVQGLAQEIGCSQAEVLLGSDARAEARLQRQPLLKLPTAAYAPLLQLPRHQLLDEQTQLGRLLRAPGRAPPSGAPPRAAAPAAARAALGPRPAAGAAPAGRRRPRPLRRGGGVLATAARRGAAGRAGGWRCGAPRRFGAAGGPRAAAREAREAPRQRAAGLRPPLAAPLRGLGGAACAPAPALRGARPL</sequence>
<feature type="compositionally biased region" description="Low complexity" evidence="1">
    <location>
        <begin position="459"/>
        <end position="483"/>
    </location>
</feature>
<gene>
    <name evidence="2" type="ORF">PCOR1329_LOCUS32346</name>
</gene>
<dbReference type="Proteomes" id="UP001189429">
    <property type="component" value="Unassembled WGS sequence"/>
</dbReference>
<accession>A0ABN9ST23</accession>
<feature type="non-terminal residue" evidence="2">
    <location>
        <position position="1"/>
    </location>
</feature>
<evidence type="ECO:0008006" key="4">
    <source>
        <dbReference type="Google" id="ProtNLM"/>
    </source>
</evidence>